<dbReference type="Gene3D" id="1.10.10.10">
    <property type="entry name" value="Winged helix-like DNA-binding domain superfamily/Winged helix DNA-binding domain"/>
    <property type="match status" value="1"/>
</dbReference>
<dbReference type="InterPro" id="IPR036390">
    <property type="entry name" value="WH_DNA-bd_sf"/>
</dbReference>
<dbReference type="AlphaFoldDB" id="T1DEU7"/>
<feature type="domain" description="Winged helix DNA-binding" evidence="1">
    <location>
        <begin position="3"/>
        <end position="41"/>
    </location>
</feature>
<reference evidence="2" key="1">
    <citation type="submission" date="2013-08" db="EMBL/GenBank/DDBJ databases">
        <authorList>
            <person name="Mendez C."/>
            <person name="Richter M."/>
            <person name="Ferrer M."/>
            <person name="Sanchez J."/>
        </authorList>
    </citation>
    <scope>NUCLEOTIDE SEQUENCE</scope>
</reference>
<protein>
    <submittedName>
        <fullName evidence="2">Transcriptional regulator, MarR/EmrR family protein</fullName>
    </submittedName>
</protein>
<sequence length="41" mass="4540">VRDSLLSKHLSALETAGYVQVIRGNAGKRTRTWLTLTDVGR</sequence>
<evidence type="ECO:0000313" key="2">
    <source>
        <dbReference type="EMBL" id="EQD80515.1"/>
    </source>
</evidence>
<dbReference type="InterPro" id="IPR027395">
    <property type="entry name" value="WH_DNA-bd_dom"/>
</dbReference>
<reference evidence="2" key="2">
    <citation type="journal article" date="2014" name="ISME J.">
        <title>Microbial stratification in low pH oxic and suboxic macroscopic growths along an acid mine drainage.</title>
        <authorList>
            <person name="Mendez-Garcia C."/>
            <person name="Mesa V."/>
            <person name="Sprenger R.R."/>
            <person name="Richter M."/>
            <person name="Diez M.S."/>
            <person name="Solano J."/>
            <person name="Bargiela R."/>
            <person name="Golyshina O.V."/>
            <person name="Manteca A."/>
            <person name="Ramos J.L."/>
            <person name="Gallego J.R."/>
            <person name="Llorente I."/>
            <person name="Martins Dos Santos V.A."/>
            <person name="Jensen O.N."/>
            <person name="Pelaez A.I."/>
            <person name="Sanchez J."/>
            <person name="Ferrer M."/>
        </authorList>
    </citation>
    <scope>NUCLEOTIDE SEQUENCE</scope>
</reference>
<dbReference type="InterPro" id="IPR036388">
    <property type="entry name" value="WH-like_DNA-bd_sf"/>
</dbReference>
<comment type="caution">
    <text evidence="2">The sequence shown here is derived from an EMBL/GenBank/DDBJ whole genome shotgun (WGS) entry which is preliminary data.</text>
</comment>
<dbReference type="SUPFAM" id="SSF46785">
    <property type="entry name" value="Winged helix' DNA-binding domain"/>
    <property type="match status" value="1"/>
</dbReference>
<feature type="non-terminal residue" evidence="2">
    <location>
        <position position="1"/>
    </location>
</feature>
<gene>
    <name evidence="2" type="ORF">B1A_00813</name>
</gene>
<accession>T1DEU7</accession>
<dbReference type="Pfam" id="PF13601">
    <property type="entry name" value="HTH_34"/>
    <property type="match status" value="1"/>
</dbReference>
<evidence type="ECO:0000259" key="1">
    <source>
        <dbReference type="Pfam" id="PF13601"/>
    </source>
</evidence>
<organism evidence="2">
    <name type="scientific">mine drainage metagenome</name>
    <dbReference type="NCBI Taxonomy" id="410659"/>
    <lineage>
        <taxon>unclassified sequences</taxon>
        <taxon>metagenomes</taxon>
        <taxon>ecological metagenomes</taxon>
    </lineage>
</organism>
<dbReference type="EMBL" id="AUZX01000615">
    <property type="protein sequence ID" value="EQD80515.1"/>
    <property type="molecule type" value="Genomic_DNA"/>
</dbReference>
<name>T1DEU7_9ZZZZ</name>
<proteinExistence type="predicted"/>